<evidence type="ECO:0000313" key="2">
    <source>
        <dbReference type="Proteomes" id="UP000663722"/>
    </source>
</evidence>
<protein>
    <submittedName>
        <fullName evidence="1">Uncharacterized protein</fullName>
    </submittedName>
</protein>
<keyword evidence="2" id="KW-1185">Reference proteome</keyword>
<dbReference type="Proteomes" id="UP000663722">
    <property type="component" value="Chromosome"/>
</dbReference>
<dbReference type="AlphaFoldDB" id="A0A975BGU5"/>
<reference evidence="1" key="1">
    <citation type="journal article" date="2021" name="Microb. Physiol.">
        <title>Proteogenomic Insights into the Physiology of Marine, Sulfate-Reducing, Filamentous Desulfonema limicola and Desulfonema magnum.</title>
        <authorList>
            <person name="Schnaars V."/>
            <person name="Wohlbrand L."/>
            <person name="Scheve S."/>
            <person name="Hinrichs C."/>
            <person name="Reinhardt R."/>
            <person name="Rabus R."/>
        </authorList>
    </citation>
    <scope>NUCLEOTIDE SEQUENCE</scope>
    <source>
        <strain evidence="1">4be13</strain>
    </source>
</reference>
<proteinExistence type="predicted"/>
<sequence length="52" mass="6280">MPHTVRKLFDLLILRKNKLPADREFLTHPKKVQSDDCSENLQKRHPIFKFFC</sequence>
<organism evidence="1 2">
    <name type="scientific">Desulfonema magnum</name>
    <dbReference type="NCBI Taxonomy" id="45655"/>
    <lineage>
        <taxon>Bacteria</taxon>
        <taxon>Pseudomonadati</taxon>
        <taxon>Thermodesulfobacteriota</taxon>
        <taxon>Desulfobacteria</taxon>
        <taxon>Desulfobacterales</taxon>
        <taxon>Desulfococcaceae</taxon>
        <taxon>Desulfonema</taxon>
    </lineage>
</organism>
<dbReference type="KEGG" id="dmm:dnm_011360"/>
<accession>A0A975BGU5</accession>
<evidence type="ECO:0000313" key="1">
    <source>
        <dbReference type="EMBL" id="QTA85131.1"/>
    </source>
</evidence>
<dbReference type="EMBL" id="CP061800">
    <property type="protein sequence ID" value="QTA85131.1"/>
    <property type="molecule type" value="Genomic_DNA"/>
</dbReference>
<name>A0A975BGU5_9BACT</name>
<gene>
    <name evidence="1" type="ORF">dnm_011360</name>
</gene>